<keyword evidence="2" id="KW-1133">Transmembrane helix</keyword>
<accession>A0A6C0CPP7</accession>
<protein>
    <submittedName>
        <fullName evidence="3">Uncharacterized protein</fullName>
    </submittedName>
</protein>
<sequence>MSDDGTTSLDALPMESAGGAHNVKMEVKEKERQEILPTTNNLSSEAVSNFMSDLQEAAAAGATDLPSRDIPMDTQQITQDEQVKPNYIPPPKNEKYIENDMDFQSLIKQASDNKKEKDSMENIYDEIQTPLFIMVLFFMFNMPFMQKQLLHLMPSFFRNDGHPKLSGYIIKTLMFGLTYYGLTKISNYVSEL</sequence>
<organism evidence="3">
    <name type="scientific">viral metagenome</name>
    <dbReference type="NCBI Taxonomy" id="1070528"/>
    <lineage>
        <taxon>unclassified sequences</taxon>
        <taxon>metagenomes</taxon>
        <taxon>organismal metagenomes</taxon>
    </lineage>
</organism>
<evidence type="ECO:0000256" key="2">
    <source>
        <dbReference type="SAM" id="Phobius"/>
    </source>
</evidence>
<evidence type="ECO:0000313" key="3">
    <source>
        <dbReference type="EMBL" id="QHT05830.1"/>
    </source>
</evidence>
<evidence type="ECO:0000256" key="1">
    <source>
        <dbReference type="SAM" id="MobiDB-lite"/>
    </source>
</evidence>
<feature type="transmembrane region" description="Helical" evidence="2">
    <location>
        <begin position="165"/>
        <end position="182"/>
    </location>
</feature>
<reference evidence="3" key="1">
    <citation type="journal article" date="2020" name="Nature">
        <title>Giant virus diversity and host interactions through global metagenomics.</title>
        <authorList>
            <person name="Schulz F."/>
            <person name="Roux S."/>
            <person name="Paez-Espino D."/>
            <person name="Jungbluth S."/>
            <person name="Walsh D.A."/>
            <person name="Denef V.J."/>
            <person name="McMahon K.D."/>
            <person name="Konstantinidis K.T."/>
            <person name="Eloe-Fadrosh E.A."/>
            <person name="Kyrpides N.C."/>
            <person name="Woyke T."/>
        </authorList>
    </citation>
    <scope>NUCLEOTIDE SEQUENCE</scope>
    <source>
        <strain evidence="3">GVMAG-M-3300021425-14</strain>
    </source>
</reference>
<name>A0A6C0CPP7_9ZZZZ</name>
<keyword evidence="2" id="KW-0812">Transmembrane</keyword>
<dbReference type="EMBL" id="MN739460">
    <property type="protein sequence ID" value="QHT05830.1"/>
    <property type="molecule type" value="Genomic_DNA"/>
</dbReference>
<dbReference type="AlphaFoldDB" id="A0A6C0CPP7"/>
<proteinExistence type="predicted"/>
<feature type="compositionally biased region" description="Basic and acidic residues" evidence="1">
    <location>
        <begin position="23"/>
        <end position="34"/>
    </location>
</feature>
<feature type="region of interest" description="Disordered" evidence="1">
    <location>
        <begin position="1"/>
        <end position="41"/>
    </location>
</feature>
<keyword evidence="2" id="KW-0472">Membrane</keyword>
<feature type="transmembrane region" description="Helical" evidence="2">
    <location>
        <begin position="127"/>
        <end position="144"/>
    </location>
</feature>